<comment type="caution">
    <text evidence="9">The sequence shown here is derived from an EMBL/GenBank/DDBJ whole genome shotgun (WGS) entry which is preliminary data.</text>
</comment>
<dbReference type="InterPro" id="IPR003890">
    <property type="entry name" value="MIF4G-like_typ-3"/>
</dbReference>
<dbReference type="InterPro" id="IPR015172">
    <property type="entry name" value="MIF4G-like_typ-1"/>
</dbReference>
<dbReference type="InterPro" id="IPR027159">
    <property type="entry name" value="CBP80"/>
</dbReference>
<dbReference type="GO" id="GO:0000184">
    <property type="term" value="P:nuclear-transcribed mRNA catabolic process, nonsense-mediated decay"/>
    <property type="evidence" value="ECO:0007669"/>
    <property type="project" value="TreeGrafter"/>
</dbReference>
<protein>
    <submittedName>
        <fullName evidence="9">Nuclear cap-binding protein subunit 1</fullName>
    </submittedName>
</protein>
<dbReference type="GO" id="GO:0008380">
    <property type="term" value="P:RNA splicing"/>
    <property type="evidence" value="ECO:0007669"/>
    <property type="project" value="UniProtKB-KW"/>
</dbReference>
<evidence type="ECO:0000256" key="1">
    <source>
        <dbReference type="ARBA" id="ARBA00004123"/>
    </source>
</evidence>
<feature type="compositionally biased region" description="Low complexity" evidence="7">
    <location>
        <begin position="1"/>
        <end position="32"/>
    </location>
</feature>
<keyword evidence="5" id="KW-0539">Nucleus</keyword>
<evidence type="ECO:0000256" key="7">
    <source>
        <dbReference type="SAM" id="MobiDB-lite"/>
    </source>
</evidence>
<dbReference type="Pfam" id="PF02854">
    <property type="entry name" value="MIF4G"/>
    <property type="match status" value="1"/>
</dbReference>
<dbReference type="AlphaFoldDB" id="A0AAD5X5V5"/>
<feature type="region of interest" description="Disordered" evidence="7">
    <location>
        <begin position="1"/>
        <end position="48"/>
    </location>
</feature>
<evidence type="ECO:0000313" key="10">
    <source>
        <dbReference type="Proteomes" id="UP001212841"/>
    </source>
</evidence>
<dbReference type="InterPro" id="IPR015174">
    <property type="entry name" value="MIF4G-like_typ-2"/>
</dbReference>
<organism evidence="9 10">
    <name type="scientific">Rhizophlyctis rosea</name>
    <dbReference type="NCBI Taxonomy" id="64517"/>
    <lineage>
        <taxon>Eukaryota</taxon>
        <taxon>Fungi</taxon>
        <taxon>Fungi incertae sedis</taxon>
        <taxon>Chytridiomycota</taxon>
        <taxon>Chytridiomycota incertae sedis</taxon>
        <taxon>Chytridiomycetes</taxon>
        <taxon>Rhizophlyctidales</taxon>
        <taxon>Rhizophlyctidaceae</taxon>
        <taxon>Rhizophlyctis</taxon>
    </lineage>
</organism>
<feature type="coiled-coil region" evidence="6">
    <location>
        <begin position="708"/>
        <end position="763"/>
    </location>
</feature>
<keyword evidence="3" id="KW-0507">mRNA processing</keyword>
<evidence type="ECO:0000313" key="9">
    <source>
        <dbReference type="EMBL" id="KAJ3056349.1"/>
    </source>
</evidence>
<dbReference type="SUPFAM" id="SSF48371">
    <property type="entry name" value="ARM repeat"/>
    <property type="match status" value="3"/>
</dbReference>
<dbReference type="InterPro" id="IPR016024">
    <property type="entry name" value="ARM-type_fold"/>
</dbReference>
<sequence length="850" mass="96642">MSYGNGPNRYNNNNDNYGGRNSNGYRAGNRRSGGYRRREPSPLFPPPNEEEIIFERNISMLFRFADNQVGDKQILQLFAQTVKTAYNGSPASVLKAFQLCVTQLPQKSSAFATMTGLLNLIDYDITAAFIKTVSDALQESLSRNEFRTVKILFRYLAELVNASVILPAQLIGLFDIFLAVLREENVRVERADAFIYVILATIPWAAAELHYRTPNELTRVLTTIEQYMASRKATAHQSGIAAALEVLKPYRDLPDCRPYEQGDRLELLWAQIKQLGNADEWETKILNRMSVLFETEFNNELQHDLPALVVPGNDVQIKFSYQPKFWVFDDSVHTPENAIIKLPPVFSISRFILDDIIYDINYLEGGGYNIFAAIAETLFSEIVRLPRSQEVSVYYATLLGDLTKEDLASFPKVLGRAVRILYSRLDDDQHVNGGMDVECIRRLSEWFAVHLSNFTFQWKWQDWEAVLDADPSSGKFVFVRETLEKCVRLSYYDRISKTVPPDFIGKVLPASAPVQHFKYENAEHTRDETLHKLITRLQRNFAVKNPEDPKDPGPARAAVADTLQMIRNHASGRPISTSQMNIDGGATDGLEAGSGIILGDEEAIAREAFLQCFLKIGGRSLSHLLNVAEKVMPILRDYNTTPDARAHIVRIVAEFCAENSQSLEIFLGKFMDFRVVDPSTVLQWLLAEDMISAHCNRFASWSILRMTLNKVTFKITEIEEKIEIAKANLGKPANEKGATPEDIRRLENSLDAARRERKDAIITVFARLTNSINGRIKESDRQGIDPRSTAWWRWIVGNFREIARAFETEVRQNIQTLNAVLFISGELDARLVKVWEEIKAMYDRHTDYLV</sequence>
<dbReference type="GO" id="GO:0003729">
    <property type="term" value="F:mRNA binding"/>
    <property type="evidence" value="ECO:0007669"/>
    <property type="project" value="TreeGrafter"/>
</dbReference>
<gene>
    <name evidence="9" type="primary">NCBP1</name>
    <name evidence="9" type="ORF">HK097_007327</name>
</gene>
<dbReference type="Proteomes" id="UP001212841">
    <property type="component" value="Unassembled WGS sequence"/>
</dbReference>
<dbReference type="Gene3D" id="1.25.40.180">
    <property type="match status" value="3"/>
</dbReference>
<accession>A0AAD5X5V5</accession>
<evidence type="ECO:0000256" key="5">
    <source>
        <dbReference type="ARBA" id="ARBA00023242"/>
    </source>
</evidence>
<evidence type="ECO:0000256" key="3">
    <source>
        <dbReference type="ARBA" id="ARBA00022664"/>
    </source>
</evidence>
<evidence type="ECO:0000256" key="6">
    <source>
        <dbReference type="SAM" id="Coils"/>
    </source>
</evidence>
<dbReference type="SMART" id="SM00543">
    <property type="entry name" value="MIF4G"/>
    <property type="match status" value="1"/>
</dbReference>
<dbReference type="PANTHER" id="PTHR12412:SF2">
    <property type="entry name" value="NUCLEAR CAP-BINDING PROTEIN SUBUNIT 1"/>
    <property type="match status" value="1"/>
</dbReference>
<dbReference type="Pfam" id="PF09090">
    <property type="entry name" value="MIF4G_like_2"/>
    <property type="match status" value="1"/>
</dbReference>
<reference evidence="9" key="1">
    <citation type="submission" date="2020-05" db="EMBL/GenBank/DDBJ databases">
        <title>Phylogenomic resolution of chytrid fungi.</title>
        <authorList>
            <person name="Stajich J.E."/>
            <person name="Amses K."/>
            <person name="Simmons R."/>
            <person name="Seto K."/>
            <person name="Myers J."/>
            <person name="Bonds A."/>
            <person name="Quandt C.A."/>
            <person name="Barry K."/>
            <person name="Liu P."/>
            <person name="Grigoriev I."/>
            <person name="Longcore J.E."/>
            <person name="James T.Y."/>
        </authorList>
    </citation>
    <scope>NUCLEOTIDE SEQUENCE</scope>
    <source>
        <strain evidence="9">JEL0318</strain>
    </source>
</reference>
<dbReference type="Pfam" id="PF09088">
    <property type="entry name" value="MIF4G_like"/>
    <property type="match status" value="1"/>
</dbReference>
<dbReference type="GO" id="GO:0006406">
    <property type="term" value="P:mRNA export from nucleus"/>
    <property type="evidence" value="ECO:0007669"/>
    <property type="project" value="InterPro"/>
</dbReference>
<comment type="subcellular location">
    <subcellularLocation>
        <location evidence="1">Nucleus</location>
    </subcellularLocation>
</comment>
<dbReference type="GO" id="GO:0005846">
    <property type="term" value="C:nuclear cap binding complex"/>
    <property type="evidence" value="ECO:0007669"/>
    <property type="project" value="InterPro"/>
</dbReference>
<dbReference type="GO" id="GO:0000339">
    <property type="term" value="F:RNA cap binding"/>
    <property type="evidence" value="ECO:0007669"/>
    <property type="project" value="InterPro"/>
</dbReference>
<keyword evidence="6" id="KW-0175">Coiled coil</keyword>
<keyword evidence="4" id="KW-0508">mRNA splicing</keyword>
<feature type="domain" description="MIF4G" evidence="8">
    <location>
        <begin position="55"/>
        <end position="276"/>
    </location>
</feature>
<evidence type="ECO:0000256" key="2">
    <source>
        <dbReference type="ARBA" id="ARBA00007413"/>
    </source>
</evidence>
<dbReference type="GO" id="GO:0006397">
    <property type="term" value="P:mRNA processing"/>
    <property type="evidence" value="ECO:0007669"/>
    <property type="project" value="UniProtKB-KW"/>
</dbReference>
<proteinExistence type="inferred from homology"/>
<dbReference type="PANTHER" id="PTHR12412">
    <property type="entry name" value="CAP BINDING PROTEIN"/>
    <property type="match status" value="1"/>
</dbReference>
<keyword evidence="10" id="KW-1185">Reference proteome</keyword>
<dbReference type="GO" id="GO:0005634">
    <property type="term" value="C:nucleus"/>
    <property type="evidence" value="ECO:0007669"/>
    <property type="project" value="UniProtKB-SubCell"/>
</dbReference>
<name>A0AAD5X5V5_9FUNG</name>
<evidence type="ECO:0000256" key="4">
    <source>
        <dbReference type="ARBA" id="ARBA00023187"/>
    </source>
</evidence>
<dbReference type="EMBL" id="JADGJD010000037">
    <property type="protein sequence ID" value="KAJ3056349.1"/>
    <property type="molecule type" value="Genomic_DNA"/>
</dbReference>
<comment type="similarity">
    <text evidence="2">Belongs to the NCBP1 family.</text>
</comment>
<evidence type="ECO:0000259" key="8">
    <source>
        <dbReference type="SMART" id="SM00543"/>
    </source>
</evidence>